<dbReference type="GO" id="GO:0006654">
    <property type="term" value="P:phosphatidic acid biosynthetic process"/>
    <property type="evidence" value="ECO:0007669"/>
    <property type="project" value="TreeGrafter"/>
</dbReference>
<dbReference type="InterPro" id="IPR029058">
    <property type="entry name" value="AB_hydrolase_fold"/>
</dbReference>
<dbReference type="Pfam" id="PF00561">
    <property type="entry name" value="Abhydrolase_1"/>
    <property type="match status" value="1"/>
</dbReference>
<accession>A0A1I8GNW9</accession>
<evidence type="ECO:0000256" key="1">
    <source>
        <dbReference type="ARBA" id="ARBA00038097"/>
    </source>
</evidence>
<dbReference type="Pfam" id="PF12697">
    <property type="entry name" value="Abhydrolase_6"/>
    <property type="match status" value="1"/>
</dbReference>
<feature type="domain" description="AB hydrolase-1" evidence="3">
    <location>
        <begin position="404"/>
        <end position="679"/>
    </location>
</feature>
<dbReference type="GO" id="GO:0055088">
    <property type="term" value="P:lipid homeostasis"/>
    <property type="evidence" value="ECO:0007669"/>
    <property type="project" value="TreeGrafter"/>
</dbReference>
<name>A0A1I8GNW9_9PLAT</name>
<protein>
    <submittedName>
        <fullName evidence="5">AB hydrolase-1 domain-containing protein</fullName>
    </submittedName>
</protein>
<dbReference type="GO" id="GO:0052689">
    <property type="term" value="F:carboxylic ester hydrolase activity"/>
    <property type="evidence" value="ECO:0007669"/>
    <property type="project" value="TreeGrafter"/>
</dbReference>
<dbReference type="PANTHER" id="PTHR42886">
    <property type="entry name" value="RE40534P-RELATED"/>
    <property type="match status" value="1"/>
</dbReference>
<dbReference type="SUPFAM" id="SSF53474">
    <property type="entry name" value="alpha/beta-Hydrolases"/>
    <property type="match status" value="2"/>
</dbReference>
<dbReference type="GO" id="GO:0042171">
    <property type="term" value="F:lysophosphatidic acid acyltransferase activity"/>
    <property type="evidence" value="ECO:0007669"/>
    <property type="project" value="TreeGrafter"/>
</dbReference>
<organism evidence="4 5">
    <name type="scientific">Macrostomum lignano</name>
    <dbReference type="NCBI Taxonomy" id="282301"/>
    <lineage>
        <taxon>Eukaryota</taxon>
        <taxon>Metazoa</taxon>
        <taxon>Spiralia</taxon>
        <taxon>Lophotrochozoa</taxon>
        <taxon>Platyhelminthes</taxon>
        <taxon>Rhabditophora</taxon>
        <taxon>Macrostomorpha</taxon>
        <taxon>Macrostomida</taxon>
        <taxon>Macrostomidae</taxon>
        <taxon>Macrostomum</taxon>
    </lineage>
</organism>
<dbReference type="AlphaFoldDB" id="A0A1I8GNW9"/>
<reference evidence="5" key="1">
    <citation type="submission" date="2016-11" db="UniProtKB">
        <authorList>
            <consortium name="WormBaseParasite"/>
        </authorList>
    </citation>
    <scope>IDENTIFICATION</scope>
</reference>
<dbReference type="GO" id="GO:0005739">
    <property type="term" value="C:mitochondrion"/>
    <property type="evidence" value="ECO:0007669"/>
    <property type="project" value="TreeGrafter"/>
</dbReference>
<comment type="similarity">
    <text evidence="1">Belongs to the peptidase S33 family. ABHD4/ABHD5 subfamily.</text>
</comment>
<dbReference type="InterPro" id="IPR000073">
    <property type="entry name" value="AB_hydrolase_1"/>
</dbReference>
<dbReference type="PANTHER" id="PTHR42886:SF29">
    <property type="entry name" value="PUMMELIG, ISOFORM A"/>
    <property type="match status" value="1"/>
</dbReference>
<feature type="domain" description="AB hydrolase-1" evidence="2">
    <location>
        <begin position="75"/>
        <end position="192"/>
    </location>
</feature>
<evidence type="ECO:0000313" key="5">
    <source>
        <dbReference type="WBParaSite" id="maker-uti_cns_0002627-snap-gene-0.3-mRNA-1"/>
    </source>
</evidence>
<dbReference type="WBParaSite" id="maker-uti_cns_0002627-snap-gene-0.3-mRNA-1">
    <property type="protein sequence ID" value="maker-uti_cns_0002627-snap-gene-0.3-mRNA-1"/>
    <property type="gene ID" value="maker-uti_cns_0002627-snap-gene-0.3"/>
</dbReference>
<dbReference type="Proteomes" id="UP000095280">
    <property type="component" value="Unplaced"/>
</dbReference>
<keyword evidence="4" id="KW-1185">Reference proteome</keyword>
<evidence type="ECO:0000313" key="4">
    <source>
        <dbReference type="Proteomes" id="UP000095280"/>
    </source>
</evidence>
<dbReference type="PRINTS" id="PR00111">
    <property type="entry name" value="ABHYDROLASE"/>
</dbReference>
<evidence type="ECO:0000259" key="3">
    <source>
        <dbReference type="Pfam" id="PF12697"/>
    </source>
</evidence>
<dbReference type="Gene3D" id="3.40.50.1820">
    <property type="entry name" value="alpha/beta hydrolase"/>
    <property type="match status" value="2"/>
</dbReference>
<evidence type="ECO:0000259" key="2">
    <source>
        <dbReference type="Pfam" id="PF00561"/>
    </source>
</evidence>
<sequence>MLPSLSSKACTYRHLLPWHWRPTNSFALAYAEEIVLQRVQDCDLEAKFVRLPGGEEIRTVRATVGQDAGYLSRTPIVLLHGMGAGVGMWCKNFGPLARQRPVYAVDLLGFGRSSRVAFPANPELCESAFVRSIEEWRKAEGLNEVILLGHSFGGYLAFNYALRHPNSVRKLILADPWGLLERPDNHQPSRRWISVVGNLLHRFDPLAVVRAAGPFGPSLIRRFRGDIQAYFDDDKDDVAATAEAATNPESVERAHDILDYIYHCNAQPASGETGFRYLAAPLGFAKRPLYPRLPQLEPRLPVSLIYGGRSWLFRYGRPADAPDLAEEFRERLGPRRGPVTVRCMRNCNHHLYAEDFNQFNKLVQDESQGLDCSFVMLPCGAEIRTVRATAPGADPAAYARRRPLLLLHGMGAAVGIWCRNIGQLSRQRPVYAIDILGFGRSSRVPFPLDAAACEARFVDSIEQWRLAAGLPEGLLVVGHSFGGYLAIRLRWRTCCSPIRGGMLPPPPGYEPPPLLRRIASVMDYWRLDPLDLLRAAGPFGPGLVRRLRGDLRNFFDDDGDGSSGWLGDKSSGDDEVLDYVYHCMQCQVCPSGETGSRRLCHLIAFARRPCLSRIDQLPAQLPLTVLYGGQSRLYRLERARGEPNIGEKLRSARPAGSTQAGGVRELPECGHHIYAEDWRSFNAYVLEAFEGYA</sequence>
<proteinExistence type="inferred from homology"/>